<reference evidence="1" key="1">
    <citation type="journal article" date="2011" name="PLoS ONE">
        <title>The entomopathogenic bacterial endosymbionts xenorhabdus and photorhabdus: convergent lifestyles from divergent genomes.</title>
        <authorList>
            <person name="Chaston J.M."/>
            <person name="Suen G."/>
            <person name="Tucker S.L."/>
            <person name="Andersen A.W."/>
            <person name="Bhasin A."/>
            <person name="Bode E."/>
            <person name="Bode H.B."/>
            <person name="Brachmann A.O."/>
            <person name="Cowles C.E."/>
            <person name="Cowles K.N."/>
            <person name="Darby C."/>
            <person name="de Leon L."/>
            <person name="Drace K."/>
            <person name="Du Z."/>
            <person name="Givaudan A."/>
            <person name="Herbert Tran E.E."/>
            <person name="Jewell K.A."/>
            <person name="Knack J.J."/>
            <person name="Krasomil-Osterfeld K.C."/>
            <person name="Kukor R."/>
            <person name="Lanois A."/>
            <person name="Latreille P."/>
            <person name="Leimgruber N.K."/>
            <person name="Lipke C.M."/>
            <person name="Liu R."/>
            <person name="Lu X."/>
            <person name="Martens E.C."/>
            <person name="Marri P.R."/>
            <person name="Medigue C."/>
            <person name="Menard M.L."/>
            <person name="Miller N.M."/>
            <person name="Morales-Soto N."/>
            <person name="Norton S."/>
            <person name="Ogier J.C."/>
            <person name="Orchard S.S."/>
            <person name="Park D."/>
            <person name="Park Y."/>
            <person name="Qurollo B.A."/>
            <person name="Sugar D.R."/>
            <person name="Richards G.R."/>
            <person name="Rouy Z."/>
            <person name="Slominski B."/>
            <person name="Slominski K."/>
            <person name="Snyder H."/>
            <person name="Tjaden B.C."/>
            <person name="van der Hoeven R."/>
            <person name="Welch R.D."/>
            <person name="Wheeler C."/>
            <person name="Xiang B."/>
            <person name="Barbazuk B."/>
            <person name="Gaudriault S."/>
            <person name="Goodner B."/>
            <person name="Slater S.C."/>
            <person name="Forst S."/>
            <person name="Goldman B.S."/>
            <person name="Goodrich-Blair H."/>
        </authorList>
    </citation>
    <scope>NUCLEOTIDE SEQUENCE [LARGE SCALE GENOMIC DNA]</scope>
    <source>
        <strain evidence="1">SS-2004</strain>
    </source>
</reference>
<dbReference type="KEGG" id="xbo:XBJ1_0755"/>
<name>D3UWR1_XENBS</name>
<dbReference type="EMBL" id="FN667741">
    <property type="protein sequence ID" value="CBJ79896.1"/>
    <property type="molecule type" value="Genomic_DNA"/>
</dbReference>
<dbReference type="Proteomes" id="UP000002045">
    <property type="component" value="Chromosome"/>
</dbReference>
<dbReference type="RefSeq" id="WP_012987332.1">
    <property type="nucleotide sequence ID" value="NC_013892.1"/>
</dbReference>
<gene>
    <name evidence="1" type="ordered locus">XBJ1_0755</name>
</gene>
<organism evidence="1 2">
    <name type="scientific">Xenorhabdus bovienii (strain SS-2004)</name>
    <name type="common">Xenorhabdus nematophila subsp. bovienii</name>
    <dbReference type="NCBI Taxonomy" id="406818"/>
    <lineage>
        <taxon>Bacteria</taxon>
        <taxon>Pseudomonadati</taxon>
        <taxon>Pseudomonadota</taxon>
        <taxon>Gammaproteobacteria</taxon>
        <taxon>Enterobacterales</taxon>
        <taxon>Morganellaceae</taxon>
        <taxon>Xenorhabdus</taxon>
    </lineage>
</organism>
<dbReference type="eggNOG" id="COG4733">
    <property type="taxonomic scope" value="Bacteria"/>
</dbReference>
<dbReference type="AlphaFoldDB" id="D3UWR1"/>
<proteinExistence type="predicted"/>
<evidence type="ECO:0000313" key="1">
    <source>
        <dbReference type="EMBL" id="CBJ79896.1"/>
    </source>
</evidence>
<dbReference type="HOGENOM" id="CLU_2775023_0_0_6"/>
<sequence>MQEQIDTNIEGMLINSAAANGNSQYFMRQNGEMKSEIVKVRNFTVTETKSLAEKIDTVKATADKSWAAV</sequence>
<dbReference type="STRING" id="406818.XBJ1_0755"/>
<accession>D3UWR1</accession>
<evidence type="ECO:0000313" key="2">
    <source>
        <dbReference type="Proteomes" id="UP000002045"/>
    </source>
</evidence>
<protein>
    <submittedName>
        <fullName evidence="1">Uncharacterized protein</fullName>
    </submittedName>
</protein>